<dbReference type="InterPro" id="IPR042099">
    <property type="entry name" value="ANL_N_sf"/>
</dbReference>
<dbReference type="NCBIfam" id="NF005863">
    <property type="entry name" value="PRK07798.1"/>
    <property type="match status" value="1"/>
</dbReference>
<dbReference type="Gene3D" id="3.30.300.30">
    <property type="match status" value="1"/>
</dbReference>
<reference evidence="3 4" key="1">
    <citation type="submission" date="2016-06" db="EMBL/GenBank/DDBJ databases">
        <authorList>
            <person name="Kjaerup R.B."/>
            <person name="Dalgaard T.S."/>
            <person name="Juul-Madsen H.R."/>
        </authorList>
    </citation>
    <scope>NUCLEOTIDE SEQUENCE [LARGE SCALE GENOMIC DNA]</scope>
    <source>
        <strain evidence="3 4">1245139.5</strain>
    </source>
</reference>
<evidence type="ECO:0000259" key="2">
    <source>
        <dbReference type="Pfam" id="PF13193"/>
    </source>
</evidence>
<feature type="domain" description="AMP-dependent synthetase/ligase" evidence="1">
    <location>
        <begin position="26"/>
        <end position="409"/>
    </location>
</feature>
<accession>A0A1A3N899</accession>
<name>A0A1A3N899_MYCAS</name>
<dbReference type="Pfam" id="PF00501">
    <property type="entry name" value="AMP-binding"/>
    <property type="match status" value="1"/>
</dbReference>
<evidence type="ECO:0000313" key="4">
    <source>
        <dbReference type="Proteomes" id="UP000093629"/>
    </source>
</evidence>
<protein>
    <submittedName>
        <fullName evidence="3">Acyl-CoA synthetase</fullName>
    </submittedName>
</protein>
<dbReference type="AlphaFoldDB" id="A0A1A3N899"/>
<dbReference type="InterPro" id="IPR050237">
    <property type="entry name" value="ATP-dep_AMP-bd_enzyme"/>
</dbReference>
<dbReference type="Gene3D" id="3.40.50.12780">
    <property type="entry name" value="N-terminal domain of ligase-like"/>
    <property type="match status" value="1"/>
</dbReference>
<dbReference type="PROSITE" id="PS00455">
    <property type="entry name" value="AMP_BINDING"/>
    <property type="match status" value="1"/>
</dbReference>
<evidence type="ECO:0000259" key="1">
    <source>
        <dbReference type="Pfam" id="PF00501"/>
    </source>
</evidence>
<keyword evidence="4" id="KW-1185">Reference proteome</keyword>
<dbReference type="GO" id="GO:0016878">
    <property type="term" value="F:acid-thiol ligase activity"/>
    <property type="evidence" value="ECO:0007669"/>
    <property type="project" value="UniProtKB-ARBA"/>
</dbReference>
<dbReference type="InterPro" id="IPR000873">
    <property type="entry name" value="AMP-dep_synth/lig_dom"/>
</dbReference>
<proteinExistence type="predicted"/>
<gene>
    <name evidence="3" type="ORF">A5636_21020</name>
</gene>
<organism evidence="3 4">
    <name type="scientific">Mycobacterium asiaticum</name>
    <dbReference type="NCBI Taxonomy" id="1790"/>
    <lineage>
        <taxon>Bacteria</taxon>
        <taxon>Bacillati</taxon>
        <taxon>Actinomycetota</taxon>
        <taxon>Actinomycetes</taxon>
        <taxon>Mycobacteriales</taxon>
        <taxon>Mycobacteriaceae</taxon>
        <taxon>Mycobacterium</taxon>
    </lineage>
</organism>
<feature type="domain" description="AMP-binding enzyme C-terminal" evidence="2">
    <location>
        <begin position="479"/>
        <end position="554"/>
    </location>
</feature>
<dbReference type="SUPFAM" id="SSF56801">
    <property type="entry name" value="Acetyl-CoA synthetase-like"/>
    <property type="match status" value="1"/>
</dbReference>
<comment type="caution">
    <text evidence="3">The sequence shown here is derived from an EMBL/GenBank/DDBJ whole genome shotgun (WGS) entry which is preliminary data.</text>
</comment>
<dbReference type="InterPro" id="IPR045851">
    <property type="entry name" value="AMP-bd_C_sf"/>
</dbReference>
<dbReference type="InterPro" id="IPR025110">
    <property type="entry name" value="AMP-bd_C"/>
</dbReference>
<dbReference type="PANTHER" id="PTHR43767">
    <property type="entry name" value="LONG-CHAIN-FATTY-ACID--COA LIGASE"/>
    <property type="match status" value="1"/>
</dbReference>
<dbReference type="PANTHER" id="PTHR43767:SF1">
    <property type="entry name" value="NONRIBOSOMAL PEPTIDE SYNTHASE PES1 (EUROFUNG)-RELATED"/>
    <property type="match status" value="1"/>
</dbReference>
<dbReference type="Pfam" id="PF13193">
    <property type="entry name" value="AMP-binding_C"/>
    <property type="match status" value="1"/>
</dbReference>
<evidence type="ECO:0000313" key="3">
    <source>
        <dbReference type="EMBL" id="OBK18368.1"/>
    </source>
</evidence>
<dbReference type="EMBL" id="LZLQ01000031">
    <property type="protein sequence ID" value="OBK18368.1"/>
    <property type="molecule type" value="Genomic_DNA"/>
</dbReference>
<dbReference type="InterPro" id="IPR020845">
    <property type="entry name" value="AMP-binding_CS"/>
</dbReference>
<dbReference type="Proteomes" id="UP000093629">
    <property type="component" value="Unassembled WGS sequence"/>
</dbReference>
<sequence>MRPIGLDTVEQTTGALVEFNLAQVFSAVAAANPHRDAVVFGDRRLTFAETDERARRFARALHQWGYGAQRERAALAPHESGQSHLGLYLANCNEFLEAMIGAYKARVAPFNVNYRYVADELVYLIDNADADAIVYQARFAPTLAEALARVPREIRLIHVDDESGNEPLPGAVRYDELLESTSDEPLDEPLAGPLDVPSPDDLYMLYTGGTTGMPKAVLWRQHDIYMNAMGGRPPFGGDVVTSLDDIVERSRPEGPGSMTAAPLMHGAAQWAAFINLCSGRPFVMAPTTTHFDPAETWALASRERVISLSFVGDAFGRPLVDELESGDYDLSGLFIIVTGGAALSAPLKQRFVELLPHVTILDAGGSSESGNQMGQVSSRLQSASGRFAPNPGAVVVSEDMTRILSPGEDEVGWLAQQGHIPLGYLGDAAKTARTFPVIGGIRHSVPGDRARWHVDGQIELLGRDSVTINSGGEKIFAEEVEAAIHEHPAVYDVVVTGRPSERWGNEVVALVQLVPGAEADGADIIAEAARHIARYKLPKDVIFCPRVQRSPSGKADYRWAKARATQAN</sequence>